<sequence length="488" mass="54947">MAHQPFNLKNVLLWAAIALGGFTFQACSNDDDYPTVDGQNPTISLTSDLIHAEPGRTFNITGKISDADGIKSIRLKNERMLLDKTINLLDIYKDSLLHEYNLDYAYTPADDWTDNSSFPLEVTVEDVVGKVSTANITIKGDGDFTFPVFTVAPSNKVNVMKEDPIFLLNVAVSDNKSLKKLVIDIPGINKHDEVTLSGTEYEYSEEYTFPSEDADYEMSIKVYDSMDNMTEQKSTIIVSDLVDFEKMYLADVNSAAELTSDVYGVPMLVDHVGEFQYRARYYNQKPGTGIRFIPQKTDFVPLCFGVDEKTGLLTRKASDAKPIILEKVGYYEINFNIITGEYKVEEYTPTTKKMTLNGSTTIDFNDGSGAQPAQICLAGKGYLPEGAGEWTTNQNAGAFILNQDENNPYRLYREMNLKAGDEIEFTISQTHWWGWWPEPYWRFDGSDENEANKLNGGDNMKAVRVPATGKYLFEFDYALLRSRIIPIK</sequence>
<evidence type="ECO:0000313" key="2">
    <source>
        <dbReference type="EMBL" id="MCP9599869.1"/>
    </source>
</evidence>
<organism evidence="2 3">
    <name type="scientific">Segatella copri</name>
    <dbReference type="NCBI Taxonomy" id="165179"/>
    <lineage>
        <taxon>Bacteria</taxon>
        <taxon>Pseudomonadati</taxon>
        <taxon>Bacteroidota</taxon>
        <taxon>Bacteroidia</taxon>
        <taxon>Bacteroidales</taxon>
        <taxon>Prevotellaceae</taxon>
        <taxon>Segatella</taxon>
    </lineage>
</organism>
<protein>
    <submittedName>
        <fullName evidence="2">Uncharacterized protein</fullName>
    </submittedName>
</protein>
<accession>A0AAW5ITC7</accession>
<dbReference type="EMBL" id="JANDWN010000017">
    <property type="protein sequence ID" value="MCP9599869.1"/>
    <property type="molecule type" value="Genomic_DNA"/>
</dbReference>
<gene>
    <name evidence="2" type="ORF">NNC55_07870</name>
</gene>
<dbReference type="AlphaFoldDB" id="A0AAW5ITC7"/>
<evidence type="ECO:0000313" key="3">
    <source>
        <dbReference type="Proteomes" id="UP001204486"/>
    </source>
</evidence>
<feature type="signal peptide" evidence="1">
    <location>
        <begin position="1"/>
        <end position="28"/>
    </location>
</feature>
<dbReference type="RefSeq" id="WP_254972525.1">
    <property type="nucleotide sequence ID" value="NZ_JANDWK010000015.1"/>
</dbReference>
<reference evidence="2" key="1">
    <citation type="submission" date="2022-07" db="EMBL/GenBank/DDBJ databases">
        <title>Prevotella copri.</title>
        <authorList>
            <person name="Yang C."/>
        </authorList>
    </citation>
    <scope>NUCLEOTIDE SEQUENCE</scope>
    <source>
        <strain evidence="2">HF1476</strain>
    </source>
</reference>
<evidence type="ECO:0000256" key="1">
    <source>
        <dbReference type="SAM" id="SignalP"/>
    </source>
</evidence>
<proteinExistence type="predicted"/>
<name>A0AAW5ITC7_9BACT</name>
<comment type="caution">
    <text evidence="2">The sequence shown here is derived from an EMBL/GenBank/DDBJ whole genome shotgun (WGS) entry which is preliminary data.</text>
</comment>
<feature type="chain" id="PRO_5043655462" evidence="1">
    <location>
        <begin position="29"/>
        <end position="488"/>
    </location>
</feature>
<keyword evidence="1" id="KW-0732">Signal</keyword>
<dbReference type="Proteomes" id="UP001204486">
    <property type="component" value="Unassembled WGS sequence"/>
</dbReference>